<feature type="domain" description="DUF7507" evidence="1">
    <location>
        <begin position="1105"/>
        <end position="1204"/>
    </location>
</feature>
<feature type="domain" description="DUF7507" evidence="1">
    <location>
        <begin position="567"/>
        <end position="673"/>
    </location>
</feature>
<dbReference type="NCBIfam" id="TIGR04131">
    <property type="entry name" value="Bac_Flav_CTERM"/>
    <property type="match status" value="1"/>
</dbReference>
<feature type="domain" description="DUF7507" evidence="1">
    <location>
        <begin position="836"/>
        <end position="934"/>
    </location>
</feature>
<accession>A0AAU7MUS8</accession>
<dbReference type="PANTHER" id="PTHR34819">
    <property type="entry name" value="LARGE CYSTEINE-RICH PERIPLASMIC PROTEIN OMCB"/>
    <property type="match status" value="1"/>
</dbReference>
<feature type="domain" description="DUF7507" evidence="1">
    <location>
        <begin position="38"/>
        <end position="145"/>
    </location>
</feature>
<gene>
    <name evidence="2" type="ORF">ABNE31_10860</name>
</gene>
<feature type="domain" description="DUF7507" evidence="1">
    <location>
        <begin position="702"/>
        <end position="800"/>
    </location>
</feature>
<dbReference type="Pfam" id="PF24346">
    <property type="entry name" value="DUF7507"/>
    <property type="match status" value="10"/>
</dbReference>
<dbReference type="InterPro" id="IPR051172">
    <property type="entry name" value="Chlamydia_OmcB"/>
</dbReference>
<dbReference type="Pfam" id="PF13585">
    <property type="entry name" value="CHU_C"/>
    <property type="match status" value="1"/>
</dbReference>
<feature type="domain" description="DUF7507" evidence="1">
    <location>
        <begin position="971"/>
        <end position="1069"/>
    </location>
</feature>
<sequence length="1489" mass="158521">MSIIKRNTIVAVALVLMLVATGILRANRNSIENELFVPSILLIKTGVARDATGSENGCAIIEYTFTVTNTSTNGEILTGVQLTDPSLGGLVAGPAEGDVNVIGEMDPGETWIYRANYIIQPADIVNGSVTNQANVEADVQGQPGVTVFDLSDDDGINPDDETVTDLSFCQGNIGLIKTGVAIEDIDAGPGCNFVLYTFLVSNEGGQVLENVELIDPLIGVDPIAGPIAGDTNGDTFLDTDEVWQYAVLYDITPEDINNGQVVNQAEVTADIQGFGTSVSDLSDNDSYSEDEATVIDLTQCQGDIALVKTGIAIEDIDAGTGCNYVLYSFTVTNVGPQPLQNVSIVDPLLNGDTPTYLSGDDNDNDLLDIDESWSYFAIYDITASDILNGQVVNQAEVSAHVEGEPLNTVSDLSDDDSILEDDSTIISLADCQANFGIALIKTGFAVNDVDAGAGCNFVLYTFSVTNVSGETLENITITDPLLEGVPIDLVAGDDNSNSQMESDEVWLFTSAYPIQPSDIANGSVINQAEVSATVLNEPDIILTDLSDDDSLLEDDPTVVDLTQCQVPNIGLIKEGVVVDVNEDGCLESILYTFTVTNTGNADLDEITLEDPLFGGNIPGPIDGTDVNNDGILSVNESWTYEALYAITQQDIDNAAVVNQATVTGYTVGNVMVQDLSDDDNLFEDEPTRTPVPDDACTDGAAIGLIKQGVLVDNNGDGCIESILYTFTVTNTGGIDLDEVSLEDPLFGGPIPGPLAGTDTNDDGILSVGETWTYEALHGITQEDIDNAAVINQATVTAEPVGFDSQVFDLSDDDSLLEDEPTRTPVPDDACTDGTASIGLIKEGVLIDATGDGCIDSILYTFTVTNNGAFDLDEVNLEDPLFGGPIPGPVDGTDVNNDNILSVGETWTYEAVYALEQEDIDNGAVINQATVTAERINFELQVFDLSDDDNLLENEPTRTPVPDDACTDGVASIAMIKEGVLIDVNGDGCLESILYTFTITNNGAFDLDEVILEDSLFDGEIPGPVDGTDENNDGVLSIGETWTYEAVYAITQNDIDNGAVINQAIVTAQRINFDLEVSDFSDDDNFLEDNPTRTPVTDDTCTEGSASISLIKEGALADINDDECVESILYTFTVTNNGGADLDTVVLIDPLIDGEISGPVNDTDINNDGILSVGETWTYQALYAITQQDVDNGAVLNQATVTAEPLGFDFEVFDFSDDDSFLENEPTEIAVPNDACTDGSNGGDGGDGDGLNGIGLIKQATLLDSNNDNCVDTIGFTFTVLNGGIGNVENVVLTDGLLGGVISGPIENSDENEDGILSSGETWTYEFSYSLTQTDIDTGVFINQATVVGDIVGFDFQLQDLSDNNSYTEDDPTEITIPNNACSDGGAIGFQIFNGITPNGDGFNDFFRILGIENYPNNNLKIFNRWGVQVYEVDGYGQGNNLFYGISEGRATLQQDRELPSGTYFYILTFTGTENPGEESYTGYLYINHN</sequence>
<dbReference type="RefSeq" id="WP_349351142.1">
    <property type="nucleotide sequence ID" value="NZ_CP157804.1"/>
</dbReference>
<dbReference type="InterPro" id="IPR026341">
    <property type="entry name" value="T9SS_type_B"/>
</dbReference>
<organism evidence="2">
    <name type="scientific">Flagellimonas sp. MMG031</name>
    <dbReference type="NCBI Taxonomy" id="3158549"/>
    <lineage>
        <taxon>Bacteria</taxon>
        <taxon>Pseudomonadati</taxon>
        <taxon>Bacteroidota</taxon>
        <taxon>Flavobacteriia</taxon>
        <taxon>Flavobacteriales</taxon>
        <taxon>Flavobacteriaceae</taxon>
        <taxon>Flagellimonas</taxon>
    </lineage>
</organism>
<feature type="domain" description="DUF7507" evidence="1">
    <location>
        <begin position="1253"/>
        <end position="1349"/>
    </location>
</feature>
<reference evidence="2" key="1">
    <citation type="submission" date="2024-05" db="EMBL/GenBank/DDBJ databases">
        <title>Draft Genome Sequences of Flagellimonas sp. MMG031 and Marinobacter sp. MMG032 Isolated from the dinoflagellate Symbiodinium pilosum.</title>
        <authorList>
            <person name="Shikuma N.J."/>
            <person name="Farrell M.V."/>
        </authorList>
    </citation>
    <scope>NUCLEOTIDE SEQUENCE</scope>
    <source>
        <strain evidence="2">MMG031</strain>
    </source>
</reference>
<evidence type="ECO:0000259" key="1">
    <source>
        <dbReference type="Pfam" id="PF24346"/>
    </source>
</evidence>
<evidence type="ECO:0000313" key="2">
    <source>
        <dbReference type="EMBL" id="XBQ22098.1"/>
    </source>
</evidence>
<feature type="domain" description="DUF7507" evidence="1">
    <location>
        <begin position="173"/>
        <end position="272"/>
    </location>
</feature>
<dbReference type="PANTHER" id="PTHR34819:SF3">
    <property type="entry name" value="CELL SURFACE PROTEIN"/>
    <property type="match status" value="1"/>
</dbReference>
<feature type="domain" description="DUF7507" evidence="1">
    <location>
        <begin position="303"/>
        <end position="403"/>
    </location>
</feature>
<dbReference type="InterPro" id="IPR055354">
    <property type="entry name" value="DUF7507"/>
</dbReference>
<feature type="domain" description="DUF7507" evidence="1">
    <location>
        <begin position="437"/>
        <end position="537"/>
    </location>
</feature>
<dbReference type="EMBL" id="CP157804">
    <property type="protein sequence ID" value="XBQ22098.1"/>
    <property type="molecule type" value="Genomic_DNA"/>
</dbReference>
<protein>
    <submittedName>
        <fullName evidence="2">Gliding motility-associated C-terminal domain-containing protein</fullName>
    </submittedName>
</protein>
<name>A0AAU7MUS8_9FLAO</name>
<proteinExistence type="predicted"/>
<dbReference type="KEGG" id="fld:ABNE31_10860"/>